<accession>A0A1W6DXB3</accession>
<protein>
    <submittedName>
        <fullName evidence="1">Uncharacterized protein</fullName>
    </submittedName>
</protein>
<evidence type="ECO:0000313" key="1">
    <source>
        <dbReference type="EMBL" id="ARK07650.1"/>
    </source>
</evidence>
<evidence type="ECO:0000313" key="2">
    <source>
        <dbReference type="Proteomes" id="UP000222529"/>
    </source>
</evidence>
<dbReference type="Proteomes" id="UP000222529">
    <property type="component" value="Segment"/>
</dbReference>
<sequence length="107" mass="12683">MKLVRNAIYGLHLKGGKGSTYVHLFHVNERNQVDIAMYTDQFLIKGEMGDRFNPQFVEQDPTYSHDHWVCDDYYNFIMVDSHVTDTRKITVSDYKRMTRKVLKHKAK</sequence>
<keyword evidence="2" id="KW-1185">Reference proteome</keyword>
<proteinExistence type="predicted"/>
<organism evidence="1 2">
    <name type="scientific">Citrobacter phage CF1 DK-2017</name>
    <dbReference type="NCBI Taxonomy" id="2267237"/>
    <lineage>
        <taxon>Viruses</taxon>
        <taxon>Duplodnaviria</taxon>
        <taxon>Heunggongvirae</taxon>
        <taxon>Uroviricota</taxon>
        <taxon>Caudoviricetes</taxon>
        <taxon>Drexlerviridae</taxon>
        <taxon>Tempevirinae</taxon>
        <taxon>Tlsvirus</taxon>
        <taxon>Tlsvirus DK2017</taxon>
    </lineage>
</organism>
<dbReference type="RefSeq" id="YP_009790253.1">
    <property type="nucleotide sequence ID" value="NC_047823.1"/>
</dbReference>
<dbReference type="KEGG" id="vg:54980409"/>
<dbReference type="EMBL" id="KY694971">
    <property type="protein sequence ID" value="ARK07650.1"/>
    <property type="molecule type" value="Genomic_DNA"/>
</dbReference>
<reference evidence="1 2" key="1">
    <citation type="submission" date="2017-03" db="EMBL/GenBank/DDBJ databases">
        <title>Complete Genome Sequence of Lytic Bacteriophage CF1 Infecting Citrobacter freundii Isolates.</title>
        <authorList>
            <person name="Kim D."/>
        </authorList>
    </citation>
    <scope>NUCLEOTIDE SEQUENCE [LARGE SCALE GENOMIC DNA]</scope>
</reference>
<name>A0A1W6DXB3_9CAUD</name>
<dbReference type="GeneID" id="54980409"/>